<keyword evidence="3" id="KW-1185">Reference proteome</keyword>
<reference evidence="2" key="1">
    <citation type="submission" date="2025-05" db="UniProtKB">
        <authorList>
            <consortium name="EnsemblMetazoa"/>
        </authorList>
    </citation>
    <scope>IDENTIFICATION</scope>
</reference>
<dbReference type="RefSeq" id="XP_050505427.1">
    <property type="nucleotide sequence ID" value="XM_050649470.1"/>
</dbReference>
<feature type="region of interest" description="Disordered" evidence="1">
    <location>
        <begin position="50"/>
        <end position="106"/>
    </location>
</feature>
<dbReference type="EnsemblMetazoa" id="XM_050649470.1">
    <property type="protein sequence ID" value="XP_050505427.1"/>
    <property type="gene ID" value="LOC126883800"/>
</dbReference>
<feature type="compositionally biased region" description="Basic and acidic residues" evidence="1">
    <location>
        <begin position="53"/>
        <end position="106"/>
    </location>
</feature>
<dbReference type="Proteomes" id="UP001652700">
    <property type="component" value="Unplaced"/>
</dbReference>
<feature type="region of interest" description="Disordered" evidence="1">
    <location>
        <begin position="1"/>
        <end position="26"/>
    </location>
</feature>
<dbReference type="SUPFAM" id="SSF58113">
    <property type="entry name" value="Apolipoprotein A-I"/>
    <property type="match status" value="1"/>
</dbReference>
<proteinExistence type="predicted"/>
<evidence type="ECO:0000313" key="2">
    <source>
        <dbReference type="EnsemblMetazoa" id="XP_050505427.1"/>
    </source>
</evidence>
<name>A0ABM5K5G0_DIAVI</name>
<evidence type="ECO:0000313" key="3">
    <source>
        <dbReference type="Proteomes" id="UP001652700"/>
    </source>
</evidence>
<evidence type="ECO:0000256" key="1">
    <source>
        <dbReference type="SAM" id="MobiDB-lite"/>
    </source>
</evidence>
<organism evidence="2 3">
    <name type="scientific">Diabrotica virgifera virgifera</name>
    <name type="common">western corn rootworm</name>
    <dbReference type="NCBI Taxonomy" id="50390"/>
    <lineage>
        <taxon>Eukaryota</taxon>
        <taxon>Metazoa</taxon>
        <taxon>Ecdysozoa</taxon>
        <taxon>Arthropoda</taxon>
        <taxon>Hexapoda</taxon>
        <taxon>Insecta</taxon>
        <taxon>Pterygota</taxon>
        <taxon>Neoptera</taxon>
        <taxon>Endopterygota</taxon>
        <taxon>Coleoptera</taxon>
        <taxon>Polyphaga</taxon>
        <taxon>Cucujiformia</taxon>
        <taxon>Chrysomeloidea</taxon>
        <taxon>Chrysomelidae</taxon>
        <taxon>Galerucinae</taxon>
        <taxon>Diabroticina</taxon>
        <taxon>Diabroticites</taxon>
        <taxon>Diabrotica</taxon>
    </lineage>
</organism>
<dbReference type="GeneID" id="126883800"/>
<accession>A0ABM5K5G0</accession>
<feature type="compositionally biased region" description="Basic and acidic residues" evidence="1">
    <location>
        <begin position="7"/>
        <end position="20"/>
    </location>
</feature>
<sequence>MSVTRSQSKDNKKQKEHSDQEDILDTTIMASEQQELSGIDKLLQMMQLQSQRMEQKMDETQQKLDDNQRETKQTMEKNQEETSKKMDKVDQKMEETQRKMDETQQKLDQKMDETKRIMQENQKETKQAIEENNKKMEERIEKYEMKIQDKIKELTNGQKKELENLENKLENAIQVDREEVEKRITEIEKQVTENRTQQNVGERREMVIHSTDDVKIRFGGDVRRLHPVPFINSLKKKIQHIGNFETAKETIRNHLKNEASLWFDCKEEEFDSWQQFEQKFLNYFWGKVQQLEINKELQNGKYNDRIGISERTYALQIYYNAKHLQYNYSSEQLVELIARHFEETLEDHITLTSIILIISE</sequence>
<protein>
    <submittedName>
        <fullName evidence="2">Uncharacterized protein</fullName>
    </submittedName>
</protein>